<gene>
    <name evidence="1" type="ORF">GCM10009839_14200</name>
</gene>
<dbReference type="EMBL" id="BAAAQN010000006">
    <property type="protein sequence ID" value="GAA2019027.1"/>
    <property type="molecule type" value="Genomic_DNA"/>
</dbReference>
<comment type="caution">
    <text evidence="1">The sequence shown here is derived from an EMBL/GenBank/DDBJ whole genome shotgun (WGS) entry which is preliminary data.</text>
</comment>
<accession>A0ABP5F9Z8</accession>
<evidence type="ECO:0000313" key="1">
    <source>
        <dbReference type="EMBL" id="GAA2019027.1"/>
    </source>
</evidence>
<name>A0ABP5F9Z8_9ACTN</name>
<protein>
    <submittedName>
        <fullName evidence="1">Uncharacterized protein</fullName>
    </submittedName>
</protein>
<evidence type="ECO:0000313" key="2">
    <source>
        <dbReference type="Proteomes" id="UP001500751"/>
    </source>
</evidence>
<dbReference type="Proteomes" id="UP001500751">
    <property type="component" value="Unassembled WGS sequence"/>
</dbReference>
<dbReference type="RefSeq" id="WP_344664695.1">
    <property type="nucleotide sequence ID" value="NZ_BAAAQN010000006.1"/>
</dbReference>
<keyword evidence="2" id="KW-1185">Reference proteome</keyword>
<sequence length="238" mass="25731">MRLWFRRRKNRTTQTSTTEFSATEFSIATTIKGDMTMAAFTKAPQFALAADVQAAGIYQTARRAQGYLDDIDSLIEVVRLQSRKLNGVLIEGKRSPLSIVAAAEGSEDLATELEDLFDDMAAGYGRTVKRPAKGKASADPTTRLDTVVETAEAMRNAVLFLLGTALKVAFESNAKQIKTALSGNEVPSSLIESLISAPQDLAPVAEEEPEPEPVVEPKVLVRTKPINHTPVNTVAVEA</sequence>
<proteinExistence type="predicted"/>
<organism evidence="1 2">
    <name type="scientific">Catenulispora yoronensis</name>
    <dbReference type="NCBI Taxonomy" id="450799"/>
    <lineage>
        <taxon>Bacteria</taxon>
        <taxon>Bacillati</taxon>
        <taxon>Actinomycetota</taxon>
        <taxon>Actinomycetes</taxon>
        <taxon>Catenulisporales</taxon>
        <taxon>Catenulisporaceae</taxon>
        <taxon>Catenulispora</taxon>
    </lineage>
</organism>
<reference evidence="2" key="1">
    <citation type="journal article" date="2019" name="Int. J. Syst. Evol. Microbiol.">
        <title>The Global Catalogue of Microorganisms (GCM) 10K type strain sequencing project: providing services to taxonomists for standard genome sequencing and annotation.</title>
        <authorList>
            <consortium name="The Broad Institute Genomics Platform"/>
            <consortium name="The Broad Institute Genome Sequencing Center for Infectious Disease"/>
            <person name="Wu L."/>
            <person name="Ma J."/>
        </authorList>
    </citation>
    <scope>NUCLEOTIDE SEQUENCE [LARGE SCALE GENOMIC DNA]</scope>
    <source>
        <strain evidence="2">JCM 16014</strain>
    </source>
</reference>